<evidence type="ECO:0000313" key="1">
    <source>
        <dbReference type="EMBL" id="RUS83846.1"/>
    </source>
</evidence>
<evidence type="ECO:0000313" key="2">
    <source>
        <dbReference type="Proteomes" id="UP000271974"/>
    </source>
</evidence>
<dbReference type="Proteomes" id="UP000271974">
    <property type="component" value="Unassembled WGS sequence"/>
</dbReference>
<sequence length="152" mass="17136">MVFQKKEFITRKKGNLLRTPHSTGSFAFLSHLHTGHTRPSMSSCSTTFSSEVFSSTQVQQRRLAATRENTLSIAGSVVPDTDFQECRKLSDKDLAERIQKTPSLGKVRDNIREQHLIHWCVVTGRANSVIAICTAKYSKVSIIFQKCFDCLK</sequence>
<reference evidence="1 2" key="1">
    <citation type="submission" date="2019-01" db="EMBL/GenBank/DDBJ databases">
        <title>A draft genome assembly of the solar-powered sea slug Elysia chlorotica.</title>
        <authorList>
            <person name="Cai H."/>
            <person name="Li Q."/>
            <person name="Fang X."/>
            <person name="Li J."/>
            <person name="Curtis N.E."/>
            <person name="Altenburger A."/>
            <person name="Shibata T."/>
            <person name="Feng M."/>
            <person name="Maeda T."/>
            <person name="Schwartz J.A."/>
            <person name="Shigenobu S."/>
            <person name="Lundholm N."/>
            <person name="Nishiyama T."/>
            <person name="Yang H."/>
            <person name="Hasebe M."/>
            <person name="Li S."/>
            <person name="Pierce S.K."/>
            <person name="Wang J."/>
        </authorList>
    </citation>
    <scope>NUCLEOTIDE SEQUENCE [LARGE SCALE GENOMIC DNA]</scope>
    <source>
        <strain evidence="1">EC2010</strain>
        <tissue evidence="1">Whole organism of an adult</tissue>
    </source>
</reference>
<gene>
    <name evidence="1" type="ORF">EGW08_008387</name>
</gene>
<protein>
    <submittedName>
        <fullName evidence="1">Uncharacterized protein</fullName>
    </submittedName>
</protein>
<feature type="non-terminal residue" evidence="1">
    <location>
        <position position="152"/>
    </location>
</feature>
<accession>A0A3S0ZR21</accession>
<dbReference type="AlphaFoldDB" id="A0A3S0ZR21"/>
<proteinExistence type="predicted"/>
<name>A0A3S0ZR21_ELYCH</name>
<dbReference type="EMBL" id="RQTK01000227">
    <property type="protein sequence ID" value="RUS83846.1"/>
    <property type="molecule type" value="Genomic_DNA"/>
</dbReference>
<keyword evidence="2" id="KW-1185">Reference proteome</keyword>
<comment type="caution">
    <text evidence="1">The sequence shown here is derived from an EMBL/GenBank/DDBJ whole genome shotgun (WGS) entry which is preliminary data.</text>
</comment>
<organism evidence="1 2">
    <name type="scientific">Elysia chlorotica</name>
    <name type="common">Eastern emerald elysia</name>
    <name type="synonym">Sea slug</name>
    <dbReference type="NCBI Taxonomy" id="188477"/>
    <lineage>
        <taxon>Eukaryota</taxon>
        <taxon>Metazoa</taxon>
        <taxon>Spiralia</taxon>
        <taxon>Lophotrochozoa</taxon>
        <taxon>Mollusca</taxon>
        <taxon>Gastropoda</taxon>
        <taxon>Heterobranchia</taxon>
        <taxon>Euthyneura</taxon>
        <taxon>Panpulmonata</taxon>
        <taxon>Sacoglossa</taxon>
        <taxon>Placobranchoidea</taxon>
        <taxon>Plakobranchidae</taxon>
        <taxon>Elysia</taxon>
    </lineage>
</organism>